<evidence type="ECO:0000259" key="4">
    <source>
        <dbReference type="PROSITE" id="PS50043"/>
    </source>
</evidence>
<dbReference type="SUPFAM" id="SSF52172">
    <property type="entry name" value="CheY-like"/>
    <property type="match status" value="1"/>
</dbReference>
<dbReference type="InterPro" id="IPR001789">
    <property type="entry name" value="Sig_transdc_resp-reg_receiver"/>
</dbReference>
<dbReference type="GO" id="GO:0003677">
    <property type="term" value="F:DNA binding"/>
    <property type="evidence" value="ECO:0007669"/>
    <property type="project" value="UniProtKB-KW"/>
</dbReference>
<accession>A0AAT9GKB1</accession>
<keyword evidence="2" id="KW-0238">DNA-binding</keyword>
<dbReference type="SMART" id="SM00448">
    <property type="entry name" value="REC"/>
    <property type="match status" value="1"/>
</dbReference>
<dbReference type="PROSITE" id="PS00622">
    <property type="entry name" value="HTH_LUXR_1"/>
    <property type="match status" value="1"/>
</dbReference>
<evidence type="ECO:0000256" key="3">
    <source>
        <dbReference type="PROSITE-ProRule" id="PRU00169"/>
    </source>
</evidence>
<feature type="modified residue" description="4-aspartylphosphate" evidence="3">
    <location>
        <position position="58"/>
    </location>
</feature>
<dbReference type="CDD" id="cd06170">
    <property type="entry name" value="LuxR_C_like"/>
    <property type="match status" value="1"/>
</dbReference>
<dbReference type="RefSeq" id="WP_353548650.1">
    <property type="nucleotide sequence ID" value="NZ_AP029612.1"/>
</dbReference>
<dbReference type="EMBL" id="AP029612">
    <property type="protein sequence ID" value="BFG71013.1"/>
    <property type="molecule type" value="Genomic_DNA"/>
</dbReference>
<dbReference type="GO" id="GO:0000160">
    <property type="term" value="P:phosphorelay signal transduction system"/>
    <property type="evidence" value="ECO:0007669"/>
    <property type="project" value="InterPro"/>
</dbReference>
<sequence>MEKTRIKIMIADDHIIFRKGLRKILETVPQLNIIGEAENGLELLSGVSRLHPDVIVMDVSMPVMDGVMATKELCKRYTNPRVIALSVFGQESHIMEMLEAGAIGYVMKSAGRREIVEAIESVYEHRPYFCTESGRQITDLIEKYQSGYRNHLVVFTEREKDIIQLICQGCTSKEVASTLFISQRTVEGHRTRIMQKMHVKSIAGLVAYACEKGLYKGE</sequence>
<organism evidence="6">
    <name type="scientific">Sediminibacterium sp. KACHI17</name>
    <dbReference type="NCBI Taxonomy" id="1751071"/>
    <lineage>
        <taxon>Bacteria</taxon>
        <taxon>Pseudomonadati</taxon>
        <taxon>Bacteroidota</taxon>
        <taxon>Chitinophagia</taxon>
        <taxon>Chitinophagales</taxon>
        <taxon>Chitinophagaceae</taxon>
        <taxon>Sediminibacterium</taxon>
    </lineage>
</organism>
<reference evidence="6" key="1">
    <citation type="submission" date="2024-02" db="EMBL/GenBank/DDBJ databases">
        <title>Sediminibacterium planktonica sp. nov. and Sediminibacterium longus sp. nov., isolated from surface lake and river water.</title>
        <authorList>
            <person name="Watanabe K."/>
            <person name="Takemine S."/>
            <person name="Ishii Y."/>
            <person name="Ogata Y."/>
            <person name="Shindo C."/>
            <person name="Suda W."/>
        </authorList>
    </citation>
    <scope>NUCLEOTIDE SEQUENCE</scope>
    <source>
        <strain evidence="6">KACHI17</strain>
    </source>
</reference>
<dbReference type="SUPFAM" id="SSF46894">
    <property type="entry name" value="C-terminal effector domain of the bipartite response regulators"/>
    <property type="match status" value="1"/>
</dbReference>
<dbReference type="PROSITE" id="PS50043">
    <property type="entry name" value="HTH_LUXR_2"/>
    <property type="match status" value="1"/>
</dbReference>
<feature type="domain" description="HTH luxR-type" evidence="4">
    <location>
        <begin position="148"/>
        <end position="213"/>
    </location>
</feature>
<dbReference type="PANTHER" id="PTHR43214:SF43">
    <property type="entry name" value="TWO-COMPONENT RESPONSE REGULATOR"/>
    <property type="match status" value="1"/>
</dbReference>
<dbReference type="Pfam" id="PF00072">
    <property type="entry name" value="Response_reg"/>
    <property type="match status" value="1"/>
</dbReference>
<dbReference type="InterPro" id="IPR039420">
    <property type="entry name" value="WalR-like"/>
</dbReference>
<dbReference type="SMART" id="SM00421">
    <property type="entry name" value="HTH_LUXR"/>
    <property type="match status" value="1"/>
</dbReference>
<evidence type="ECO:0000256" key="1">
    <source>
        <dbReference type="ARBA" id="ARBA00022553"/>
    </source>
</evidence>
<name>A0AAT9GKB1_9BACT</name>
<dbReference type="Pfam" id="PF00196">
    <property type="entry name" value="GerE"/>
    <property type="match status" value="1"/>
</dbReference>
<dbReference type="InterPro" id="IPR000792">
    <property type="entry name" value="Tscrpt_reg_LuxR_C"/>
</dbReference>
<keyword evidence="1 3" id="KW-0597">Phosphoprotein</keyword>
<evidence type="ECO:0000256" key="2">
    <source>
        <dbReference type="ARBA" id="ARBA00023125"/>
    </source>
</evidence>
<dbReference type="GO" id="GO:0006355">
    <property type="term" value="P:regulation of DNA-templated transcription"/>
    <property type="evidence" value="ECO:0007669"/>
    <property type="project" value="InterPro"/>
</dbReference>
<dbReference type="PROSITE" id="PS50110">
    <property type="entry name" value="RESPONSE_REGULATORY"/>
    <property type="match status" value="1"/>
</dbReference>
<evidence type="ECO:0000313" key="6">
    <source>
        <dbReference type="EMBL" id="BFG71013.1"/>
    </source>
</evidence>
<dbReference type="PANTHER" id="PTHR43214">
    <property type="entry name" value="TWO-COMPONENT RESPONSE REGULATOR"/>
    <property type="match status" value="1"/>
</dbReference>
<dbReference type="InterPro" id="IPR011006">
    <property type="entry name" value="CheY-like_superfamily"/>
</dbReference>
<dbReference type="CDD" id="cd17535">
    <property type="entry name" value="REC_NarL-like"/>
    <property type="match status" value="1"/>
</dbReference>
<dbReference type="AlphaFoldDB" id="A0AAT9GKB1"/>
<dbReference type="Gene3D" id="3.40.50.2300">
    <property type="match status" value="1"/>
</dbReference>
<evidence type="ECO:0000259" key="5">
    <source>
        <dbReference type="PROSITE" id="PS50110"/>
    </source>
</evidence>
<dbReference type="PRINTS" id="PR00038">
    <property type="entry name" value="HTHLUXR"/>
</dbReference>
<protein>
    <submittedName>
        <fullName evidence="6">Response regulator transcription factor</fullName>
    </submittedName>
</protein>
<feature type="domain" description="Response regulatory" evidence="5">
    <location>
        <begin position="7"/>
        <end position="123"/>
    </location>
</feature>
<gene>
    <name evidence="6" type="ORF">KACHI17_18940</name>
</gene>
<dbReference type="InterPro" id="IPR016032">
    <property type="entry name" value="Sig_transdc_resp-reg_C-effctor"/>
</dbReference>
<dbReference type="InterPro" id="IPR058245">
    <property type="entry name" value="NreC/VraR/RcsB-like_REC"/>
</dbReference>
<proteinExistence type="predicted"/>